<protein>
    <recommendedName>
        <fullName evidence="2">INO80 complex subunit B-like conserved region domain-containing protein</fullName>
    </recommendedName>
</protein>
<gene>
    <name evidence="3" type="ORF">BDQ12DRAFT_139973</name>
</gene>
<feature type="region of interest" description="Disordered" evidence="1">
    <location>
        <begin position="71"/>
        <end position="127"/>
    </location>
</feature>
<reference evidence="3 4" key="1">
    <citation type="journal article" date="2019" name="Nat. Ecol. Evol.">
        <title>Megaphylogeny resolves global patterns of mushroom evolution.</title>
        <authorList>
            <person name="Varga T."/>
            <person name="Krizsan K."/>
            <person name="Foldi C."/>
            <person name="Dima B."/>
            <person name="Sanchez-Garcia M."/>
            <person name="Sanchez-Ramirez S."/>
            <person name="Szollosi G.J."/>
            <person name="Szarkandi J.G."/>
            <person name="Papp V."/>
            <person name="Albert L."/>
            <person name="Andreopoulos W."/>
            <person name="Angelini C."/>
            <person name="Antonin V."/>
            <person name="Barry K.W."/>
            <person name="Bougher N.L."/>
            <person name="Buchanan P."/>
            <person name="Buyck B."/>
            <person name="Bense V."/>
            <person name="Catcheside P."/>
            <person name="Chovatia M."/>
            <person name="Cooper J."/>
            <person name="Damon W."/>
            <person name="Desjardin D."/>
            <person name="Finy P."/>
            <person name="Geml J."/>
            <person name="Haridas S."/>
            <person name="Hughes K."/>
            <person name="Justo A."/>
            <person name="Karasinski D."/>
            <person name="Kautmanova I."/>
            <person name="Kiss B."/>
            <person name="Kocsube S."/>
            <person name="Kotiranta H."/>
            <person name="LaButti K.M."/>
            <person name="Lechner B.E."/>
            <person name="Liimatainen K."/>
            <person name="Lipzen A."/>
            <person name="Lukacs Z."/>
            <person name="Mihaltcheva S."/>
            <person name="Morgado L.N."/>
            <person name="Niskanen T."/>
            <person name="Noordeloos M.E."/>
            <person name="Ohm R.A."/>
            <person name="Ortiz-Santana B."/>
            <person name="Ovrebo C."/>
            <person name="Racz N."/>
            <person name="Riley R."/>
            <person name="Savchenko A."/>
            <person name="Shiryaev A."/>
            <person name="Soop K."/>
            <person name="Spirin V."/>
            <person name="Szebenyi C."/>
            <person name="Tomsovsky M."/>
            <person name="Tulloss R.E."/>
            <person name="Uehling J."/>
            <person name="Grigoriev I.V."/>
            <person name="Vagvolgyi C."/>
            <person name="Papp T."/>
            <person name="Martin F.M."/>
            <person name="Miettinen O."/>
            <person name="Hibbett D.S."/>
            <person name="Nagy L.G."/>
        </authorList>
    </citation>
    <scope>NUCLEOTIDE SEQUENCE [LARGE SCALE GENOMIC DNA]</scope>
    <source>
        <strain evidence="3 4">CBS 166.37</strain>
    </source>
</reference>
<keyword evidence="4" id="KW-1185">Reference proteome</keyword>
<evidence type="ECO:0000313" key="3">
    <source>
        <dbReference type="EMBL" id="TFK37811.1"/>
    </source>
</evidence>
<feature type="compositionally biased region" description="Basic and acidic residues" evidence="1">
    <location>
        <begin position="18"/>
        <end position="40"/>
    </location>
</feature>
<dbReference type="AlphaFoldDB" id="A0A5C3M9I4"/>
<feature type="region of interest" description="Disordered" evidence="1">
    <location>
        <begin position="1"/>
        <end position="49"/>
    </location>
</feature>
<dbReference type="Proteomes" id="UP000308652">
    <property type="component" value="Unassembled WGS sequence"/>
</dbReference>
<evidence type="ECO:0000256" key="1">
    <source>
        <dbReference type="SAM" id="MobiDB-lite"/>
    </source>
</evidence>
<sequence length="214" mass="24194">MVAVATASACSPSVGGLKLKDDKRNRDNEDEKGHRNESKEVVVSPRKRGKVKKCAFLSLCLQLQHLPIGYIEPNSDSESDHDGTEASKKEDELDVEIKHNDEEQHKRHEDTNGDNAEGENHTRDEDSGISICSRCSWEASPRKEKMTACQAALASVLELGHASFDTMRSHLRKCVFNDTEIAVRKVQKARKRCHFTERKLEDEKVETVNRLLKK</sequence>
<dbReference type="Pfam" id="PF04795">
    <property type="entry name" value="PAPA-1"/>
    <property type="match status" value="1"/>
</dbReference>
<dbReference type="OrthoDB" id="2021186at2759"/>
<accession>A0A5C3M9I4</accession>
<feature type="compositionally biased region" description="Basic and acidic residues" evidence="1">
    <location>
        <begin position="78"/>
        <end position="111"/>
    </location>
</feature>
<proteinExistence type="predicted"/>
<evidence type="ECO:0000313" key="4">
    <source>
        <dbReference type="Proteomes" id="UP000308652"/>
    </source>
</evidence>
<evidence type="ECO:0000259" key="2">
    <source>
        <dbReference type="Pfam" id="PF04795"/>
    </source>
</evidence>
<organism evidence="3 4">
    <name type="scientific">Crucibulum laeve</name>
    <dbReference type="NCBI Taxonomy" id="68775"/>
    <lineage>
        <taxon>Eukaryota</taxon>
        <taxon>Fungi</taxon>
        <taxon>Dikarya</taxon>
        <taxon>Basidiomycota</taxon>
        <taxon>Agaricomycotina</taxon>
        <taxon>Agaricomycetes</taxon>
        <taxon>Agaricomycetidae</taxon>
        <taxon>Agaricales</taxon>
        <taxon>Agaricineae</taxon>
        <taxon>Nidulariaceae</taxon>
        <taxon>Crucibulum</taxon>
    </lineage>
</organism>
<dbReference type="GO" id="GO:0031011">
    <property type="term" value="C:Ino80 complex"/>
    <property type="evidence" value="ECO:0007669"/>
    <property type="project" value="InterPro"/>
</dbReference>
<dbReference type="STRING" id="68775.A0A5C3M9I4"/>
<feature type="domain" description="INO80 complex subunit B-like conserved region" evidence="2">
    <location>
        <begin position="180"/>
        <end position="214"/>
    </location>
</feature>
<name>A0A5C3M9I4_9AGAR</name>
<dbReference type="InterPro" id="IPR006880">
    <property type="entry name" value="INO80B_C"/>
</dbReference>
<dbReference type="EMBL" id="ML213606">
    <property type="protein sequence ID" value="TFK37811.1"/>
    <property type="molecule type" value="Genomic_DNA"/>
</dbReference>